<keyword evidence="2" id="KW-0325">Glycoprotein</keyword>
<keyword evidence="5" id="KW-1185">Reference proteome</keyword>
<dbReference type="PANTHER" id="PTHR31284:SF10">
    <property type="entry name" value="ACID PHOSPHATASE-LIKE PROTEIN"/>
    <property type="match status" value="1"/>
</dbReference>
<dbReference type="InterPro" id="IPR010028">
    <property type="entry name" value="Acid_phosphatase_pln"/>
</dbReference>
<dbReference type="Proteomes" id="UP000257109">
    <property type="component" value="Unassembled WGS sequence"/>
</dbReference>
<dbReference type="InterPro" id="IPR023214">
    <property type="entry name" value="HAD_sf"/>
</dbReference>
<evidence type="ECO:0000313" key="5">
    <source>
        <dbReference type="Proteomes" id="UP000257109"/>
    </source>
</evidence>
<dbReference type="OrthoDB" id="59415at2759"/>
<dbReference type="AlphaFoldDB" id="A0A371EQD5"/>
<feature type="non-terminal residue" evidence="4">
    <location>
        <position position="1"/>
    </location>
</feature>
<dbReference type="Gene3D" id="3.40.50.1000">
    <property type="entry name" value="HAD superfamily/HAD-like"/>
    <property type="match status" value="1"/>
</dbReference>
<keyword evidence="3" id="KW-0472">Membrane</keyword>
<dbReference type="InterPro" id="IPR005519">
    <property type="entry name" value="Acid_phosphat_B-like"/>
</dbReference>
<dbReference type="CDD" id="cd07535">
    <property type="entry name" value="HAD_VSP"/>
    <property type="match status" value="1"/>
</dbReference>
<protein>
    <submittedName>
        <fullName evidence="4">Acid phosphatase 1</fullName>
    </submittedName>
</protein>
<dbReference type="Pfam" id="PF03767">
    <property type="entry name" value="Acid_phosphat_B"/>
    <property type="match status" value="1"/>
</dbReference>
<dbReference type="PIRSF" id="PIRSF002674">
    <property type="entry name" value="VSP"/>
    <property type="match status" value="1"/>
</dbReference>
<keyword evidence="1" id="KW-0732">Signal</keyword>
<accession>A0A371EQD5</accession>
<feature type="transmembrane region" description="Helical" evidence="3">
    <location>
        <begin position="21"/>
        <end position="42"/>
    </location>
</feature>
<organism evidence="4 5">
    <name type="scientific">Mucuna pruriens</name>
    <name type="common">Velvet bean</name>
    <name type="synonym">Dolichos pruriens</name>
    <dbReference type="NCBI Taxonomy" id="157652"/>
    <lineage>
        <taxon>Eukaryota</taxon>
        <taxon>Viridiplantae</taxon>
        <taxon>Streptophyta</taxon>
        <taxon>Embryophyta</taxon>
        <taxon>Tracheophyta</taxon>
        <taxon>Spermatophyta</taxon>
        <taxon>Magnoliopsida</taxon>
        <taxon>eudicotyledons</taxon>
        <taxon>Gunneridae</taxon>
        <taxon>Pentapetalae</taxon>
        <taxon>rosids</taxon>
        <taxon>fabids</taxon>
        <taxon>Fabales</taxon>
        <taxon>Fabaceae</taxon>
        <taxon>Papilionoideae</taxon>
        <taxon>50 kb inversion clade</taxon>
        <taxon>NPAAA clade</taxon>
        <taxon>indigoferoid/millettioid clade</taxon>
        <taxon>Phaseoleae</taxon>
        <taxon>Mucuna</taxon>
    </lineage>
</organism>
<dbReference type="GO" id="GO:0003993">
    <property type="term" value="F:acid phosphatase activity"/>
    <property type="evidence" value="ECO:0007669"/>
    <property type="project" value="InterPro"/>
</dbReference>
<dbReference type="PANTHER" id="PTHR31284">
    <property type="entry name" value="ACID PHOSPHATASE-LIKE PROTEIN"/>
    <property type="match status" value="1"/>
</dbReference>
<dbReference type="NCBIfam" id="TIGR01675">
    <property type="entry name" value="plant-AP"/>
    <property type="match status" value="1"/>
</dbReference>
<evidence type="ECO:0000256" key="3">
    <source>
        <dbReference type="SAM" id="Phobius"/>
    </source>
</evidence>
<gene>
    <name evidence="4" type="primary">APS1</name>
    <name evidence="4" type="ORF">CR513_52748</name>
</gene>
<keyword evidence="3" id="KW-0812">Transmembrane</keyword>
<dbReference type="InterPro" id="IPR036412">
    <property type="entry name" value="HAD-like_sf"/>
</dbReference>
<dbReference type="SUPFAM" id="SSF56784">
    <property type="entry name" value="HAD-like"/>
    <property type="match status" value="1"/>
</dbReference>
<evidence type="ECO:0000256" key="2">
    <source>
        <dbReference type="ARBA" id="ARBA00023180"/>
    </source>
</evidence>
<name>A0A371EQD5_MUCPR</name>
<dbReference type="InterPro" id="IPR014403">
    <property type="entry name" value="APS1/VSP"/>
</dbReference>
<evidence type="ECO:0000313" key="4">
    <source>
        <dbReference type="EMBL" id="RDX68281.1"/>
    </source>
</evidence>
<reference evidence="4" key="1">
    <citation type="submission" date="2018-05" db="EMBL/GenBank/DDBJ databases">
        <title>Draft genome of Mucuna pruriens seed.</title>
        <authorList>
            <person name="Nnadi N.E."/>
            <person name="Vos R."/>
            <person name="Hasami M.H."/>
            <person name="Devisetty U.K."/>
            <person name="Aguiy J.C."/>
        </authorList>
    </citation>
    <scope>NUCLEOTIDE SEQUENCE [LARGE SCALE GENOMIC DNA]</scope>
    <source>
        <strain evidence="4">JCA_2017</strain>
    </source>
</reference>
<evidence type="ECO:0000256" key="1">
    <source>
        <dbReference type="ARBA" id="ARBA00022729"/>
    </source>
</evidence>
<dbReference type="EMBL" id="QJKJ01012609">
    <property type="protein sequence ID" value="RDX68281.1"/>
    <property type="molecule type" value="Genomic_DNA"/>
</dbReference>
<proteinExistence type="predicted"/>
<keyword evidence="3" id="KW-1133">Transmembrane helix</keyword>
<comment type="caution">
    <text evidence="4">The sequence shown here is derived from an EMBL/GenBank/DDBJ whole genome shotgun (WGS) entry which is preliminary data.</text>
</comment>
<sequence length="272" mass="30625">KNRKGKKLPESGSLGRLICFPAMDSATWLLILVVVSTIGQIYSKPVLRLPSEKDISSDYCDSWRLAVETNNAGAWVHVPPACSGFVADYMTGGRYQRDCEVVANLSSAYAKSVKLVGDGRDTWVFDIDETLLSNIPYYQDIGFGFEIFNETAFDHWVHLAAAPALATSLDLYNELLELGFRIFILTGRNELQRNATEANLLFAGFRDWERLILRGSSDRGKPATSYKSERREELEREGYRIHGSSGDQWSDLWGFAVAARSFKLPNPMYYIP</sequence>